<name>A0ACB8UPJ2_9EURO</name>
<protein>
    <submittedName>
        <fullName evidence="1">Uncharacterized protein</fullName>
    </submittedName>
</protein>
<comment type="caution">
    <text evidence="1">The sequence shown here is derived from an EMBL/GenBank/DDBJ whole genome shotgun (WGS) entry which is preliminary data.</text>
</comment>
<organism evidence="1">
    <name type="scientific">Ophidiomyces ophidiicola</name>
    <dbReference type="NCBI Taxonomy" id="1387563"/>
    <lineage>
        <taxon>Eukaryota</taxon>
        <taxon>Fungi</taxon>
        <taxon>Dikarya</taxon>
        <taxon>Ascomycota</taxon>
        <taxon>Pezizomycotina</taxon>
        <taxon>Eurotiomycetes</taxon>
        <taxon>Eurotiomycetidae</taxon>
        <taxon>Onygenales</taxon>
        <taxon>Onygenaceae</taxon>
        <taxon>Ophidiomyces</taxon>
    </lineage>
</organism>
<gene>
    <name evidence="1" type="ORF">LOY88_005882</name>
</gene>
<sequence length="281" mass="31190">MKQFYALSLTHHPDKNPKDPDASSRFASISNAYQTLSNAAKRAKYDHDHDIHRAATVASSSAQSGHRGSYVGSRPPSGLSKRRGPFRGPPPSFYAHGGYGTAHHNRPPPHHHRHEHHEHQHPHSHRQPQGGPAAYDNPDAFIYHNPVPHFNAASHFRTQTHEDARRRERRLRATRQAKEEAAARGFDISDGEGNTTMRLFLVLGIMGTGWAVMVVGHGLLGNAHSSSSSTGMTTPIMYAPRKPHAQEYNMRVTSVVRQEPQVAPHGEMRLVDQSDATNKNP</sequence>
<accession>A0ACB8UPJ2</accession>
<evidence type="ECO:0000313" key="1">
    <source>
        <dbReference type="EMBL" id="KAI2382605.1"/>
    </source>
</evidence>
<proteinExistence type="predicted"/>
<dbReference type="EMBL" id="JALBCA010000116">
    <property type="protein sequence ID" value="KAI2382605.1"/>
    <property type="molecule type" value="Genomic_DNA"/>
</dbReference>
<reference evidence="1" key="1">
    <citation type="journal article" date="2022" name="bioRxiv">
        <title>Population genetic analysis of Ophidiomyces ophidiicola, the causative agent of snake fungal disease, indicates recent introductions to the USA.</title>
        <authorList>
            <person name="Ladner J.T."/>
            <person name="Palmer J.M."/>
            <person name="Ettinger C.L."/>
            <person name="Stajich J.E."/>
            <person name="Farrell T.M."/>
            <person name="Glorioso B.M."/>
            <person name="Lawson B."/>
            <person name="Price S.J."/>
            <person name="Stengle A.G."/>
            <person name="Grear D.A."/>
            <person name="Lorch J.M."/>
        </authorList>
    </citation>
    <scope>NUCLEOTIDE SEQUENCE</scope>
    <source>
        <strain evidence="1">NWHC 24266-5</strain>
    </source>
</reference>